<dbReference type="Proteomes" id="UP000291269">
    <property type="component" value="Unassembled WGS sequence"/>
</dbReference>
<name>A0A4Q2KE16_9FIRM</name>
<evidence type="ECO:0000313" key="2">
    <source>
        <dbReference type="EMBL" id="RXZ62269.1"/>
    </source>
</evidence>
<dbReference type="Gene3D" id="2.160.20.110">
    <property type="match status" value="1"/>
</dbReference>
<proteinExistence type="predicted"/>
<reference evidence="2 3" key="1">
    <citation type="journal article" date="2019" name="Gut">
        <title>Antibiotics-induced monodominance of a novel gut bacterial order.</title>
        <authorList>
            <person name="Hildebrand F."/>
            <person name="Moitinho-Silva L."/>
            <person name="Blasche S."/>
            <person name="Jahn M.T."/>
            <person name="Gossmann T.I."/>
            <person name="Heuerta-Cepas J."/>
            <person name="Hercog R."/>
            <person name="Luetge M."/>
            <person name="Bahram M."/>
            <person name="Pryszlak A."/>
            <person name="Alves R.J."/>
            <person name="Waszak S.M."/>
            <person name="Zhu A."/>
            <person name="Ye L."/>
            <person name="Costea P.I."/>
            <person name="Aalvink S."/>
            <person name="Belzer C."/>
            <person name="Forslund S.K."/>
            <person name="Sunagawa S."/>
            <person name="Hentschel U."/>
            <person name="Merten C."/>
            <person name="Patil K.R."/>
            <person name="Benes V."/>
            <person name="Bork P."/>
        </authorList>
    </citation>
    <scope>NUCLEOTIDE SEQUENCE [LARGE SCALE GENOMIC DNA]</scope>
    <source>
        <strain evidence="2 3">HDS1380</strain>
    </source>
</reference>
<evidence type="ECO:0000256" key="1">
    <source>
        <dbReference type="SAM" id="SignalP"/>
    </source>
</evidence>
<feature type="signal peptide" evidence="1">
    <location>
        <begin position="1"/>
        <end position="25"/>
    </location>
</feature>
<protein>
    <recommendedName>
        <fullName evidence="4">Fimbrillin family protein</fullName>
    </recommendedName>
</protein>
<evidence type="ECO:0008006" key="4">
    <source>
        <dbReference type="Google" id="ProtNLM"/>
    </source>
</evidence>
<dbReference type="AlphaFoldDB" id="A0A4Q2KE16"/>
<accession>A0A4Q2KE16</accession>
<feature type="chain" id="PRO_5020599953" description="Fimbrillin family protein" evidence="1">
    <location>
        <begin position="26"/>
        <end position="401"/>
    </location>
</feature>
<dbReference type="RefSeq" id="WP_129225813.1">
    <property type="nucleotide sequence ID" value="NZ_SDOZ01000002.1"/>
</dbReference>
<gene>
    <name evidence="2" type="ORF">ESZ91_07705</name>
</gene>
<comment type="caution">
    <text evidence="2">The sequence shown here is derived from an EMBL/GenBank/DDBJ whole genome shotgun (WGS) entry which is preliminary data.</text>
</comment>
<sequence length="401" mass="43978">MNFHLSKRKTILCLFLLFLSCLALAACSKTFLPEEHGFTALVVYDANGGSFGTSDTTGIKTYKYKPSVSIMEPGGKHNLQFNAPSMSSKHVIAWFPALLDENGAPLKNEDGSFQLADEPWDFSADRLPDEAGYKLYLVAKWGMNYKLTIDVGEEARKAGVENIVNQSFTEAGPISQPGLNPEWNGYTFHYYYTEDGKRLRTSEDWAQLVLNDETPELTIYVRWLTGKWYIVTSADGLSDMGQRNYILDADIDMGGREFKTPTNYQGTFDGNGHTISNFETSVRQGGQVSSVGLFSFAGRGCVKNVTFADATLAVTLTSRLTGVGARFNVGFFCGNGEALDLENFVGLGFRNCVLNVKREVAAVDMPVKTGESTHFGIFGTLKSEQNFTPVAGSTAISVTVE</sequence>
<dbReference type="EMBL" id="SDOZ01000002">
    <property type="protein sequence ID" value="RXZ62269.1"/>
    <property type="molecule type" value="Genomic_DNA"/>
</dbReference>
<keyword evidence="3" id="KW-1185">Reference proteome</keyword>
<keyword evidence="1" id="KW-0732">Signal</keyword>
<dbReference type="PROSITE" id="PS51257">
    <property type="entry name" value="PROKAR_LIPOPROTEIN"/>
    <property type="match status" value="1"/>
</dbReference>
<dbReference type="OrthoDB" id="2067910at2"/>
<organism evidence="2 3">
    <name type="scientific">Candidatus Borkfalkia ceftriaxoniphila</name>
    <dbReference type="NCBI Taxonomy" id="2508949"/>
    <lineage>
        <taxon>Bacteria</taxon>
        <taxon>Bacillati</taxon>
        <taxon>Bacillota</taxon>
        <taxon>Clostridia</taxon>
        <taxon>Christensenellales</taxon>
        <taxon>Christensenellaceae</taxon>
        <taxon>Candidatus Borkfalkia</taxon>
    </lineage>
</organism>
<evidence type="ECO:0000313" key="3">
    <source>
        <dbReference type="Proteomes" id="UP000291269"/>
    </source>
</evidence>